<evidence type="ECO:0000313" key="9">
    <source>
        <dbReference type="EMBL" id="BBL78295.1"/>
    </source>
</evidence>
<dbReference type="PANTHER" id="PTHR43163:SF6">
    <property type="entry name" value="DIPEPTIDE TRANSPORT SYSTEM PERMEASE PROTEIN DPPB-RELATED"/>
    <property type="match status" value="1"/>
</dbReference>
<feature type="transmembrane region" description="Helical" evidence="7">
    <location>
        <begin position="99"/>
        <end position="122"/>
    </location>
</feature>
<dbReference type="OrthoDB" id="147639at2"/>
<dbReference type="Pfam" id="PF00528">
    <property type="entry name" value="BPD_transp_1"/>
    <property type="match status" value="1"/>
</dbReference>
<comment type="similarity">
    <text evidence="7">Belongs to the binding-protein-dependent transport system permease family.</text>
</comment>
<evidence type="ECO:0000256" key="5">
    <source>
        <dbReference type="ARBA" id="ARBA00022989"/>
    </source>
</evidence>
<evidence type="ECO:0000256" key="7">
    <source>
        <dbReference type="RuleBase" id="RU363032"/>
    </source>
</evidence>
<dbReference type="PANTHER" id="PTHR43163">
    <property type="entry name" value="DIPEPTIDE TRANSPORT SYSTEM PERMEASE PROTEIN DPPB-RELATED"/>
    <property type="match status" value="1"/>
</dbReference>
<evidence type="ECO:0000256" key="2">
    <source>
        <dbReference type="ARBA" id="ARBA00022448"/>
    </source>
</evidence>
<keyword evidence="10" id="KW-1185">Reference proteome</keyword>
<organism evidence="9 10">
    <name type="scientific">Rubrobacter xylanophilus</name>
    <dbReference type="NCBI Taxonomy" id="49319"/>
    <lineage>
        <taxon>Bacteria</taxon>
        <taxon>Bacillati</taxon>
        <taxon>Actinomycetota</taxon>
        <taxon>Rubrobacteria</taxon>
        <taxon>Rubrobacterales</taxon>
        <taxon>Rubrobacteraceae</taxon>
        <taxon>Rubrobacter</taxon>
    </lineage>
</organism>
<feature type="domain" description="ABC transmembrane type-1" evidence="8">
    <location>
        <begin position="95"/>
        <end position="306"/>
    </location>
</feature>
<feature type="transmembrane region" description="Helical" evidence="7">
    <location>
        <begin position="290"/>
        <end position="313"/>
    </location>
</feature>
<dbReference type="GO" id="GO:0005886">
    <property type="term" value="C:plasma membrane"/>
    <property type="evidence" value="ECO:0007669"/>
    <property type="project" value="UniProtKB-SubCell"/>
</dbReference>
<dbReference type="Pfam" id="PF19300">
    <property type="entry name" value="BPD_transp_1_N"/>
    <property type="match status" value="1"/>
</dbReference>
<evidence type="ECO:0000256" key="4">
    <source>
        <dbReference type="ARBA" id="ARBA00022692"/>
    </source>
</evidence>
<reference evidence="9" key="1">
    <citation type="journal article" date="2019" name="Microbiol. Resour. Announc.">
        <title>Complete Genome Sequence of Rubrobacter xylanophilus Strain AA3-22, Isolated from Arima Onsen in Japan.</title>
        <authorList>
            <person name="Tomariguchi N."/>
            <person name="Miyazaki K."/>
        </authorList>
    </citation>
    <scope>NUCLEOTIDE SEQUENCE [LARGE SCALE GENOMIC DNA]</scope>
    <source>
        <strain evidence="9">AA3-22</strain>
    </source>
</reference>
<dbReference type="InterPro" id="IPR000515">
    <property type="entry name" value="MetI-like"/>
</dbReference>
<proteinExistence type="inferred from homology"/>
<keyword evidence="3" id="KW-1003">Cell membrane</keyword>
<dbReference type="Proteomes" id="UP000318065">
    <property type="component" value="Chromosome"/>
</dbReference>
<dbReference type="InterPro" id="IPR045621">
    <property type="entry name" value="BPD_transp_1_N"/>
</dbReference>
<evidence type="ECO:0000256" key="3">
    <source>
        <dbReference type="ARBA" id="ARBA00022475"/>
    </source>
</evidence>
<dbReference type="PROSITE" id="PS50928">
    <property type="entry name" value="ABC_TM1"/>
    <property type="match status" value="1"/>
</dbReference>
<feature type="transmembrane region" description="Helical" evidence="7">
    <location>
        <begin position="9"/>
        <end position="31"/>
    </location>
</feature>
<keyword evidence="2 7" id="KW-0813">Transport</keyword>
<evidence type="ECO:0000256" key="1">
    <source>
        <dbReference type="ARBA" id="ARBA00004651"/>
    </source>
</evidence>
<dbReference type="SUPFAM" id="SSF161098">
    <property type="entry name" value="MetI-like"/>
    <property type="match status" value="1"/>
</dbReference>
<feature type="transmembrane region" description="Helical" evidence="7">
    <location>
        <begin position="183"/>
        <end position="202"/>
    </location>
</feature>
<protein>
    <submittedName>
        <fullName evidence="9">Peptide ABC transporter permease</fullName>
    </submittedName>
</protein>
<dbReference type="InterPro" id="IPR035906">
    <property type="entry name" value="MetI-like_sf"/>
</dbReference>
<keyword evidence="5 7" id="KW-1133">Transmembrane helix</keyword>
<keyword evidence="6 7" id="KW-0472">Membrane</keyword>
<dbReference type="RefSeq" id="WP_143526457.1">
    <property type="nucleotide sequence ID" value="NZ_AP019791.1"/>
</dbReference>
<evidence type="ECO:0000256" key="6">
    <source>
        <dbReference type="ARBA" id="ARBA00023136"/>
    </source>
</evidence>
<name>A0A510HGD1_9ACTN</name>
<feature type="transmembrane region" description="Helical" evidence="7">
    <location>
        <begin position="134"/>
        <end position="163"/>
    </location>
</feature>
<comment type="subcellular location">
    <subcellularLocation>
        <location evidence="1 7">Cell membrane</location>
        <topology evidence="1 7">Multi-pass membrane protein</topology>
    </subcellularLocation>
</comment>
<accession>A0A510HGD1</accession>
<dbReference type="Gene3D" id="1.10.3720.10">
    <property type="entry name" value="MetI-like"/>
    <property type="match status" value="1"/>
</dbReference>
<evidence type="ECO:0000259" key="8">
    <source>
        <dbReference type="PROSITE" id="PS50928"/>
    </source>
</evidence>
<sequence length="320" mass="35302">MLAYTVRRFLFSVAVLFLASVTIFVLVNLGYDPLADLRQNPRISGEDIQRIAAIYGLDRPLHERYVIWITDFVRGDFGYSVNNQSPVAEVIGPRVWPTVLLMGTSLIFTVIVAVPFGIYSAIKKYSTLDNVGTFLSFVGYSMPSFWLGLILQLLLGVYLTAWAGTRIFYTSGMSSGEGGLVDLLQHLTLPVLTLSAISIAAYSRFQRSAMLEVLSADYLRTARAKGLSRRRVYLKHALRNALIPIVTLIALDMGALLGGAIITETVFAWPGLGFLLADALYKGDYNVAQALLMISAILIVFFNFVADIAYSLVDPRISYS</sequence>
<feature type="transmembrane region" description="Helical" evidence="7">
    <location>
        <begin position="241"/>
        <end position="270"/>
    </location>
</feature>
<dbReference type="CDD" id="cd06261">
    <property type="entry name" value="TM_PBP2"/>
    <property type="match status" value="1"/>
</dbReference>
<dbReference type="EMBL" id="AP019791">
    <property type="protein sequence ID" value="BBL78295.1"/>
    <property type="molecule type" value="Genomic_DNA"/>
</dbReference>
<gene>
    <name evidence="9" type="ORF">RxyAA322_01490</name>
</gene>
<evidence type="ECO:0000313" key="10">
    <source>
        <dbReference type="Proteomes" id="UP000318065"/>
    </source>
</evidence>
<dbReference type="GO" id="GO:0055085">
    <property type="term" value="P:transmembrane transport"/>
    <property type="evidence" value="ECO:0007669"/>
    <property type="project" value="InterPro"/>
</dbReference>
<dbReference type="AlphaFoldDB" id="A0A510HGD1"/>
<keyword evidence="4 7" id="KW-0812">Transmembrane</keyword>